<dbReference type="PANTHER" id="PTHR42928">
    <property type="entry name" value="TRICARBOXYLATE-BINDING PROTEIN"/>
    <property type="match status" value="1"/>
</dbReference>
<accession>A0A370FQU4</accession>
<keyword evidence="3" id="KW-0675">Receptor</keyword>
<reference evidence="3 4" key="1">
    <citation type="submission" date="2018-07" db="EMBL/GenBank/DDBJ databases">
        <title>Genomic Encyclopedia of Type Strains, Phase IV (KMG-IV): sequencing the most valuable type-strain genomes for metagenomic binning, comparative biology and taxonomic classification.</title>
        <authorList>
            <person name="Goeker M."/>
        </authorList>
    </citation>
    <scope>NUCLEOTIDE SEQUENCE [LARGE SCALE GENOMIC DNA]</scope>
    <source>
        <strain evidence="3 4">DSM 21352</strain>
    </source>
</reference>
<dbReference type="Proteomes" id="UP000255265">
    <property type="component" value="Unassembled WGS sequence"/>
</dbReference>
<evidence type="ECO:0000313" key="4">
    <source>
        <dbReference type="Proteomes" id="UP000255265"/>
    </source>
</evidence>
<dbReference type="Gene3D" id="3.40.190.150">
    <property type="entry name" value="Bordetella uptake gene, domain 1"/>
    <property type="match status" value="1"/>
</dbReference>
<evidence type="ECO:0000256" key="1">
    <source>
        <dbReference type="ARBA" id="ARBA00006987"/>
    </source>
</evidence>
<dbReference type="Pfam" id="PF03401">
    <property type="entry name" value="TctC"/>
    <property type="match status" value="1"/>
</dbReference>
<protein>
    <submittedName>
        <fullName evidence="3">Tripartite-type tricarboxylate transporter receptor subunit TctC</fullName>
    </submittedName>
</protein>
<dbReference type="AlphaFoldDB" id="A0A370FQU4"/>
<keyword evidence="2" id="KW-0732">Signal</keyword>
<dbReference type="PIRSF" id="PIRSF017082">
    <property type="entry name" value="YflP"/>
    <property type="match status" value="1"/>
</dbReference>
<dbReference type="InterPro" id="IPR042100">
    <property type="entry name" value="Bug_dom1"/>
</dbReference>
<dbReference type="RefSeq" id="WP_114801883.1">
    <property type="nucleotide sequence ID" value="NZ_QQAV01000001.1"/>
</dbReference>
<proteinExistence type="inferred from homology"/>
<gene>
    <name evidence="3" type="ORF">DFR41_101977</name>
</gene>
<dbReference type="PANTHER" id="PTHR42928:SF5">
    <property type="entry name" value="BLR1237 PROTEIN"/>
    <property type="match status" value="1"/>
</dbReference>
<dbReference type="InterPro" id="IPR005064">
    <property type="entry name" value="BUG"/>
</dbReference>
<feature type="signal peptide" evidence="2">
    <location>
        <begin position="1"/>
        <end position="25"/>
    </location>
</feature>
<dbReference type="SUPFAM" id="SSF53850">
    <property type="entry name" value="Periplasmic binding protein-like II"/>
    <property type="match status" value="1"/>
</dbReference>
<dbReference type="CDD" id="cd07012">
    <property type="entry name" value="PBP2_Bug_TTT"/>
    <property type="match status" value="1"/>
</dbReference>
<evidence type="ECO:0000313" key="3">
    <source>
        <dbReference type="EMBL" id="RDI29221.1"/>
    </source>
</evidence>
<name>A0A370FQU4_9BURK</name>
<comment type="caution">
    <text evidence="3">The sequence shown here is derived from an EMBL/GenBank/DDBJ whole genome shotgun (WGS) entry which is preliminary data.</text>
</comment>
<keyword evidence="4" id="KW-1185">Reference proteome</keyword>
<sequence>MRIPRPFLAAALWVGISAGAPGAMAQEAYPSKPIRVIVPFAAGGPADVVAREMAQSLGKELGQTLVVENQGGGAGVPALGTVSRAPADGYTLLFAASGNVVIQPLLTKNRVDVLQQLSPVAMVTTSPHVLVVSSKLPVHTVKEFVAYAKAHPGQVNFASAGVGGLAHLGTELFERAAGIDARHVPYKGSSQAMTDLAGGEVQAMFSSLPSMKGLIDKGAIRVIGVTAPSASPAYKGIPVIKDAGVPNFEYTTWYGLYGPAGLPAAVVVRLSAALSSLAADKAFDERLLAQGVDLSISSARELGERTRRETATWDKVIREAGIQLN</sequence>
<dbReference type="OrthoDB" id="8677117at2"/>
<feature type="chain" id="PRO_5016959506" evidence="2">
    <location>
        <begin position="26"/>
        <end position="325"/>
    </location>
</feature>
<dbReference type="EMBL" id="QQAV01000001">
    <property type="protein sequence ID" value="RDI29221.1"/>
    <property type="molecule type" value="Genomic_DNA"/>
</dbReference>
<comment type="similarity">
    <text evidence="1">Belongs to the UPF0065 (bug) family.</text>
</comment>
<evidence type="ECO:0000256" key="2">
    <source>
        <dbReference type="SAM" id="SignalP"/>
    </source>
</evidence>
<dbReference type="Gene3D" id="3.40.190.10">
    <property type="entry name" value="Periplasmic binding protein-like II"/>
    <property type="match status" value="1"/>
</dbReference>
<organism evidence="3 4">
    <name type="scientific">Pseudacidovorax intermedius</name>
    <dbReference type="NCBI Taxonomy" id="433924"/>
    <lineage>
        <taxon>Bacteria</taxon>
        <taxon>Pseudomonadati</taxon>
        <taxon>Pseudomonadota</taxon>
        <taxon>Betaproteobacteria</taxon>
        <taxon>Burkholderiales</taxon>
        <taxon>Comamonadaceae</taxon>
        <taxon>Pseudacidovorax</taxon>
    </lineage>
</organism>